<reference evidence="11 13" key="2">
    <citation type="journal article" date="2014" name="BMC Genomics">
        <title>An improved genome release (version Mt4.0) for the model legume Medicago truncatula.</title>
        <authorList>
            <person name="Tang H."/>
            <person name="Krishnakumar V."/>
            <person name="Bidwell S."/>
            <person name="Rosen B."/>
            <person name="Chan A."/>
            <person name="Zhou S."/>
            <person name="Gentzbittel L."/>
            <person name="Childs K.L."/>
            <person name="Yandell M."/>
            <person name="Gundlach H."/>
            <person name="Mayer K.F."/>
            <person name="Schwartz D.C."/>
            <person name="Town C.D."/>
        </authorList>
    </citation>
    <scope>GENOME REANNOTATION</scope>
    <source>
        <strain evidence="12 13">cv. Jemalong A17</strain>
    </source>
</reference>
<evidence type="ECO:0000256" key="9">
    <source>
        <dbReference type="ARBA" id="ARBA00025752"/>
    </source>
</evidence>
<dbReference type="PANTHER" id="PTHR31651:SF3">
    <property type="entry name" value="PROTEIN PIN-LIKES 7"/>
    <property type="match status" value="1"/>
</dbReference>
<feature type="transmembrane region" description="Helical" evidence="10">
    <location>
        <begin position="352"/>
        <end position="376"/>
    </location>
</feature>
<dbReference type="EMBL" id="CM001224">
    <property type="protein sequence ID" value="AET03577.2"/>
    <property type="molecule type" value="Genomic_DNA"/>
</dbReference>
<keyword evidence="7" id="KW-0927">Auxin signaling pathway</keyword>
<keyword evidence="6 10" id="KW-0472">Membrane</keyword>
<dbReference type="STRING" id="3880.G7L8P3"/>
<dbReference type="InterPro" id="IPR045033">
    <property type="entry name" value="PILS1/3/4/5/7"/>
</dbReference>
<evidence type="ECO:0000256" key="2">
    <source>
        <dbReference type="ARBA" id="ARBA00022448"/>
    </source>
</evidence>
<keyword evidence="2" id="KW-0813">Transport</keyword>
<dbReference type="Proteomes" id="UP000002051">
    <property type="component" value="Chromosome 8"/>
</dbReference>
<evidence type="ECO:0000256" key="4">
    <source>
        <dbReference type="ARBA" id="ARBA00022824"/>
    </source>
</evidence>
<feature type="transmembrane region" description="Helical" evidence="10">
    <location>
        <begin position="6"/>
        <end position="26"/>
    </location>
</feature>
<evidence type="ECO:0000256" key="5">
    <source>
        <dbReference type="ARBA" id="ARBA00022989"/>
    </source>
</evidence>
<evidence type="ECO:0000256" key="6">
    <source>
        <dbReference type="ARBA" id="ARBA00023136"/>
    </source>
</evidence>
<sequence>MSFLEQLKVASAPIIQVLLISAVGAYMATEHGNNLLAADFRKSLNKIVFTAFTPALIFASFAKSVSLDDMISWWFMPVNIGLTFLFGGILGWIIVKLLKPNMKVEGLIIASCSSGNMGNLPVVIIPAICNQKVTPFGTHDACRTRALSYSFFSLALGGIYIWTFTYQLIRQSSVKYKAFKAAELLKIANTDLDTNAETQLLKGNDNVGDTENQILVDQALSTVPNSKSFMCRMVETSSHVLKEIMSPPTIATYLGFLFGGVKTLRNLIIGQDAPLKVIQDSIQLLGDGTIPCITLLLGGNPYTRNAIIKYQTIGFLPLDPLFQYVLIIQYVLPPAMNISTMTQLFDVGTEEFSVILLWSYGAAAIALTLWSTFLLWSLS</sequence>
<dbReference type="EnsemblPlants" id="AET03577">
    <property type="protein sequence ID" value="AET03577"/>
    <property type="gene ID" value="MTR_8g073160"/>
</dbReference>
<dbReference type="HOGENOM" id="CLU_044945_0_0_1"/>
<dbReference type="Pfam" id="PF03547">
    <property type="entry name" value="Mem_trans"/>
    <property type="match status" value="1"/>
</dbReference>
<evidence type="ECO:0000313" key="11">
    <source>
        <dbReference type="EMBL" id="AET03577.2"/>
    </source>
</evidence>
<evidence type="ECO:0000256" key="1">
    <source>
        <dbReference type="ARBA" id="ARBA00004477"/>
    </source>
</evidence>
<feature type="transmembrane region" description="Helical" evidence="10">
    <location>
        <begin position="148"/>
        <end position="169"/>
    </location>
</feature>
<evidence type="ECO:0000256" key="3">
    <source>
        <dbReference type="ARBA" id="ARBA00022692"/>
    </source>
</evidence>
<accession>G7L8P3</accession>
<gene>
    <name evidence="11" type="ordered locus">MTR_8g073160</name>
</gene>
<proteinExistence type="inferred from homology"/>
<comment type="similarity">
    <text evidence="9">Belongs to the auxin efflux carrier (TC 2.A.69.2) family.</text>
</comment>
<organism evidence="11 13">
    <name type="scientific">Medicago truncatula</name>
    <name type="common">Barrel medic</name>
    <name type="synonym">Medicago tribuloides</name>
    <dbReference type="NCBI Taxonomy" id="3880"/>
    <lineage>
        <taxon>Eukaryota</taxon>
        <taxon>Viridiplantae</taxon>
        <taxon>Streptophyta</taxon>
        <taxon>Embryophyta</taxon>
        <taxon>Tracheophyta</taxon>
        <taxon>Spermatophyta</taxon>
        <taxon>Magnoliopsida</taxon>
        <taxon>eudicotyledons</taxon>
        <taxon>Gunneridae</taxon>
        <taxon>Pentapetalae</taxon>
        <taxon>rosids</taxon>
        <taxon>fabids</taxon>
        <taxon>Fabales</taxon>
        <taxon>Fabaceae</taxon>
        <taxon>Papilionoideae</taxon>
        <taxon>50 kb inversion clade</taxon>
        <taxon>NPAAA clade</taxon>
        <taxon>Hologalegina</taxon>
        <taxon>IRL clade</taxon>
        <taxon>Trifolieae</taxon>
        <taxon>Medicago</taxon>
    </lineage>
</organism>
<dbReference type="InterPro" id="IPR004776">
    <property type="entry name" value="Mem_transp_PIN-like"/>
</dbReference>
<dbReference type="AlphaFoldDB" id="G7L8P3"/>
<comment type="subcellular location">
    <subcellularLocation>
        <location evidence="1">Endoplasmic reticulum membrane</location>
        <topology evidence="1">Multi-pass membrane protein</topology>
    </subcellularLocation>
</comment>
<name>G7L8P3_MEDTR</name>
<dbReference type="GO" id="GO:0080162">
    <property type="term" value="P:endoplasmic reticulum to cytosol auxin transport"/>
    <property type="evidence" value="ECO:0007669"/>
    <property type="project" value="InterPro"/>
</dbReference>
<dbReference type="GO" id="GO:0005789">
    <property type="term" value="C:endoplasmic reticulum membrane"/>
    <property type="evidence" value="ECO:0000318"/>
    <property type="project" value="GO_Central"/>
</dbReference>
<evidence type="ECO:0000256" key="7">
    <source>
        <dbReference type="ARBA" id="ARBA00023294"/>
    </source>
</evidence>
<keyword evidence="4" id="KW-0256">Endoplasmic reticulum</keyword>
<evidence type="ECO:0000256" key="8">
    <source>
        <dbReference type="ARBA" id="ARBA00025100"/>
    </source>
</evidence>
<evidence type="ECO:0000313" key="13">
    <source>
        <dbReference type="Proteomes" id="UP000002051"/>
    </source>
</evidence>
<evidence type="ECO:0000256" key="10">
    <source>
        <dbReference type="SAM" id="Phobius"/>
    </source>
</evidence>
<feature type="transmembrane region" description="Helical" evidence="10">
    <location>
        <begin position="313"/>
        <end position="332"/>
    </location>
</feature>
<keyword evidence="13" id="KW-1185">Reference proteome</keyword>
<dbReference type="PANTHER" id="PTHR31651">
    <property type="match status" value="1"/>
</dbReference>
<keyword evidence="5 10" id="KW-1133">Transmembrane helix</keyword>
<comment type="function">
    <text evidence="8">Involved in cellular auxin homeostasis by regulating auxin metabolism. Regulates intracellular auxin accumulation at the endoplasmic reticulum and thus auxin availability for nuclear auxin signaling.</text>
</comment>
<feature type="transmembrane region" description="Helical" evidence="10">
    <location>
        <begin position="71"/>
        <end position="95"/>
    </location>
</feature>
<dbReference type="GO" id="GO:0010329">
    <property type="term" value="F:auxin efflux transmembrane transporter activity"/>
    <property type="evidence" value="ECO:0000318"/>
    <property type="project" value="GO_Central"/>
</dbReference>
<accession>A0A0C3Y2T4</accession>
<keyword evidence="3 10" id="KW-0812">Transmembrane</keyword>
<protein>
    <submittedName>
        <fullName evidence="11">Auxin efflux carrier family protein</fullName>
    </submittedName>
</protein>
<reference evidence="12" key="3">
    <citation type="submission" date="2015-04" db="UniProtKB">
        <authorList>
            <consortium name="EnsemblPlants"/>
        </authorList>
    </citation>
    <scope>IDENTIFICATION</scope>
    <source>
        <strain evidence="12">cv. Jemalong A17</strain>
    </source>
</reference>
<dbReference type="GO" id="GO:0140964">
    <property type="term" value="P:intracellular auxin homeostasis"/>
    <property type="evidence" value="ECO:0000318"/>
    <property type="project" value="GO_Central"/>
</dbReference>
<evidence type="ECO:0000313" key="12">
    <source>
        <dbReference type="EnsemblPlants" id="AET03577"/>
    </source>
</evidence>
<reference evidence="11 13" key="1">
    <citation type="journal article" date="2011" name="Nature">
        <title>The Medicago genome provides insight into the evolution of rhizobial symbioses.</title>
        <authorList>
            <person name="Young N.D."/>
            <person name="Debelle F."/>
            <person name="Oldroyd G.E."/>
            <person name="Geurts R."/>
            <person name="Cannon S.B."/>
            <person name="Udvardi M.K."/>
            <person name="Benedito V.A."/>
            <person name="Mayer K.F."/>
            <person name="Gouzy J."/>
            <person name="Schoof H."/>
            <person name="Van de Peer Y."/>
            <person name="Proost S."/>
            <person name="Cook D.R."/>
            <person name="Meyers B.C."/>
            <person name="Spannagl M."/>
            <person name="Cheung F."/>
            <person name="De Mita S."/>
            <person name="Krishnakumar V."/>
            <person name="Gundlach H."/>
            <person name="Zhou S."/>
            <person name="Mudge J."/>
            <person name="Bharti A.K."/>
            <person name="Murray J.D."/>
            <person name="Naoumkina M.A."/>
            <person name="Rosen B."/>
            <person name="Silverstein K.A."/>
            <person name="Tang H."/>
            <person name="Rombauts S."/>
            <person name="Zhao P.X."/>
            <person name="Zhou P."/>
            <person name="Barbe V."/>
            <person name="Bardou P."/>
            <person name="Bechner M."/>
            <person name="Bellec A."/>
            <person name="Berger A."/>
            <person name="Berges H."/>
            <person name="Bidwell S."/>
            <person name="Bisseling T."/>
            <person name="Choisne N."/>
            <person name="Couloux A."/>
            <person name="Denny R."/>
            <person name="Deshpande S."/>
            <person name="Dai X."/>
            <person name="Doyle J.J."/>
            <person name="Dudez A.M."/>
            <person name="Farmer A.D."/>
            <person name="Fouteau S."/>
            <person name="Franken C."/>
            <person name="Gibelin C."/>
            <person name="Gish J."/>
            <person name="Goldstein S."/>
            <person name="Gonzalez A.J."/>
            <person name="Green P.J."/>
            <person name="Hallab A."/>
            <person name="Hartog M."/>
            <person name="Hua A."/>
            <person name="Humphray S.J."/>
            <person name="Jeong D.H."/>
            <person name="Jing Y."/>
            <person name="Jocker A."/>
            <person name="Kenton S.M."/>
            <person name="Kim D.J."/>
            <person name="Klee K."/>
            <person name="Lai H."/>
            <person name="Lang C."/>
            <person name="Lin S."/>
            <person name="Macmil S.L."/>
            <person name="Magdelenat G."/>
            <person name="Matthews L."/>
            <person name="McCorrison J."/>
            <person name="Monaghan E.L."/>
            <person name="Mun J.H."/>
            <person name="Najar F.Z."/>
            <person name="Nicholson C."/>
            <person name="Noirot C."/>
            <person name="O'Bleness M."/>
            <person name="Paule C.R."/>
            <person name="Poulain J."/>
            <person name="Prion F."/>
            <person name="Qin B."/>
            <person name="Qu C."/>
            <person name="Retzel E.F."/>
            <person name="Riddle C."/>
            <person name="Sallet E."/>
            <person name="Samain S."/>
            <person name="Samson N."/>
            <person name="Sanders I."/>
            <person name="Saurat O."/>
            <person name="Scarpelli C."/>
            <person name="Schiex T."/>
            <person name="Segurens B."/>
            <person name="Severin A.J."/>
            <person name="Sherrier D.J."/>
            <person name="Shi R."/>
            <person name="Sims S."/>
            <person name="Singer S.R."/>
            <person name="Sinharoy S."/>
            <person name="Sterck L."/>
            <person name="Viollet A."/>
            <person name="Wang B.B."/>
            <person name="Wang K."/>
            <person name="Wang M."/>
            <person name="Wang X."/>
            <person name="Warfsmann J."/>
            <person name="Weissenbach J."/>
            <person name="White D.D."/>
            <person name="White J.D."/>
            <person name="Wiley G.B."/>
            <person name="Wincker P."/>
            <person name="Xing Y."/>
            <person name="Yang L."/>
            <person name="Yao Z."/>
            <person name="Ying F."/>
            <person name="Zhai J."/>
            <person name="Zhou L."/>
            <person name="Zuber A."/>
            <person name="Denarie J."/>
            <person name="Dixon R.A."/>
            <person name="May G.D."/>
            <person name="Schwartz D.C."/>
            <person name="Rogers J."/>
            <person name="Quetier F."/>
            <person name="Town C.D."/>
            <person name="Roe B.A."/>
        </authorList>
    </citation>
    <scope>NUCLEOTIDE SEQUENCE [LARGE SCALE GENOMIC DNA]</scope>
    <source>
        <strain evidence="11">A17</strain>
        <strain evidence="12 13">cv. Jemalong A17</strain>
    </source>
</reference>
<feature type="transmembrane region" description="Helical" evidence="10">
    <location>
        <begin position="107"/>
        <end position="128"/>
    </location>
</feature>
<dbReference type="GO" id="GO:0009734">
    <property type="term" value="P:auxin-activated signaling pathway"/>
    <property type="evidence" value="ECO:0007669"/>
    <property type="project" value="UniProtKB-KW"/>
</dbReference>